<dbReference type="Proteomes" id="UP000054097">
    <property type="component" value="Unassembled WGS sequence"/>
</dbReference>
<sequence length="155" mass="17142">MVLPRLSGLFPFSSPTPSRTLFLLAFDSLTPFCHRLLLSSVFNPTKKITSLSAIHHVHAGSSLHFENPSLFICHHHHSSPSIPYHSIVRLFLITLLPQHDAPLSQNDISTLYPTTYAFSLCQAGSLFLVVWKEFWYGTIVGSLCGSDLSGLAAYS</sequence>
<dbReference type="EMBL" id="KN824277">
    <property type="protein sequence ID" value="KIM33733.1"/>
    <property type="molecule type" value="Genomic_DNA"/>
</dbReference>
<name>A0A0C2X6M4_SERVB</name>
<evidence type="ECO:0000313" key="2">
    <source>
        <dbReference type="Proteomes" id="UP000054097"/>
    </source>
</evidence>
<gene>
    <name evidence="1" type="ORF">M408DRAFT_84167</name>
</gene>
<reference evidence="1 2" key="1">
    <citation type="submission" date="2014-04" db="EMBL/GenBank/DDBJ databases">
        <authorList>
            <consortium name="DOE Joint Genome Institute"/>
            <person name="Kuo A."/>
            <person name="Zuccaro A."/>
            <person name="Kohler A."/>
            <person name="Nagy L.G."/>
            <person name="Floudas D."/>
            <person name="Copeland A."/>
            <person name="Barry K.W."/>
            <person name="Cichocki N."/>
            <person name="Veneault-Fourrey C."/>
            <person name="LaButti K."/>
            <person name="Lindquist E.A."/>
            <person name="Lipzen A."/>
            <person name="Lundell T."/>
            <person name="Morin E."/>
            <person name="Murat C."/>
            <person name="Sun H."/>
            <person name="Tunlid A."/>
            <person name="Henrissat B."/>
            <person name="Grigoriev I.V."/>
            <person name="Hibbett D.S."/>
            <person name="Martin F."/>
            <person name="Nordberg H.P."/>
            <person name="Cantor M.N."/>
            <person name="Hua S.X."/>
        </authorList>
    </citation>
    <scope>NUCLEOTIDE SEQUENCE [LARGE SCALE GENOMIC DNA]</scope>
    <source>
        <strain evidence="1 2">MAFF 305830</strain>
    </source>
</reference>
<dbReference type="HOGENOM" id="CLU_1696568_0_0_1"/>
<accession>A0A0C2X6M4</accession>
<dbReference type="AlphaFoldDB" id="A0A0C2X6M4"/>
<protein>
    <submittedName>
        <fullName evidence="1">Uncharacterized protein</fullName>
    </submittedName>
</protein>
<organism evidence="1 2">
    <name type="scientific">Serendipita vermifera MAFF 305830</name>
    <dbReference type="NCBI Taxonomy" id="933852"/>
    <lineage>
        <taxon>Eukaryota</taxon>
        <taxon>Fungi</taxon>
        <taxon>Dikarya</taxon>
        <taxon>Basidiomycota</taxon>
        <taxon>Agaricomycotina</taxon>
        <taxon>Agaricomycetes</taxon>
        <taxon>Sebacinales</taxon>
        <taxon>Serendipitaceae</taxon>
        <taxon>Serendipita</taxon>
    </lineage>
</organism>
<proteinExistence type="predicted"/>
<keyword evidence="2" id="KW-1185">Reference proteome</keyword>
<reference evidence="2" key="2">
    <citation type="submission" date="2015-01" db="EMBL/GenBank/DDBJ databases">
        <title>Evolutionary Origins and Diversification of the Mycorrhizal Mutualists.</title>
        <authorList>
            <consortium name="DOE Joint Genome Institute"/>
            <consortium name="Mycorrhizal Genomics Consortium"/>
            <person name="Kohler A."/>
            <person name="Kuo A."/>
            <person name="Nagy L.G."/>
            <person name="Floudas D."/>
            <person name="Copeland A."/>
            <person name="Barry K.W."/>
            <person name="Cichocki N."/>
            <person name="Veneault-Fourrey C."/>
            <person name="LaButti K."/>
            <person name="Lindquist E.A."/>
            <person name="Lipzen A."/>
            <person name="Lundell T."/>
            <person name="Morin E."/>
            <person name="Murat C."/>
            <person name="Riley R."/>
            <person name="Ohm R."/>
            <person name="Sun H."/>
            <person name="Tunlid A."/>
            <person name="Henrissat B."/>
            <person name="Grigoriev I.V."/>
            <person name="Hibbett D.S."/>
            <person name="Martin F."/>
        </authorList>
    </citation>
    <scope>NUCLEOTIDE SEQUENCE [LARGE SCALE GENOMIC DNA]</scope>
    <source>
        <strain evidence="2">MAFF 305830</strain>
    </source>
</reference>
<evidence type="ECO:0000313" key="1">
    <source>
        <dbReference type="EMBL" id="KIM33733.1"/>
    </source>
</evidence>